<feature type="transmembrane region" description="Helical" evidence="2">
    <location>
        <begin position="80"/>
        <end position="99"/>
    </location>
</feature>
<feature type="transmembrane region" description="Helical" evidence="2">
    <location>
        <begin position="56"/>
        <end position="74"/>
    </location>
</feature>
<dbReference type="Proteomes" id="UP001597063">
    <property type="component" value="Unassembled WGS sequence"/>
</dbReference>
<keyword evidence="2" id="KW-0812">Transmembrane</keyword>
<feature type="transmembrane region" description="Helical" evidence="2">
    <location>
        <begin position="16"/>
        <end position="36"/>
    </location>
</feature>
<comment type="caution">
    <text evidence="3">The sequence shown here is derived from an EMBL/GenBank/DDBJ whole genome shotgun (WGS) entry which is preliminary data.</text>
</comment>
<keyword evidence="2" id="KW-1133">Transmembrane helix</keyword>
<keyword evidence="4" id="KW-1185">Reference proteome</keyword>
<accession>A0ABW2XIG3</accession>
<feature type="transmembrane region" description="Helical" evidence="2">
    <location>
        <begin position="119"/>
        <end position="141"/>
    </location>
</feature>
<reference evidence="4" key="1">
    <citation type="journal article" date="2019" name="Int. J. Syst. Evol. Microbiol.">
        <title>The Global Catalogue of Microorganisms (GCM) 10K type strain sequencing project: providing services to taxonomists for standard genome sequencing and annotation.</title>
        <authorList>
            <consortium name="The Broad Institute Genomics Platform"/>
            <consortium name="The Broad Institute Genome Sequencing Center for Infectious Disease"/>
            <person name="Wu L."/>
            <person name="Ma J."/>
        </authorList>
    </citation>
    <scope>NUCLEOTIDE SEQUENCE [LARGE SCALE GENOMIC DNA]</scope>
    <source>
        <strain evidence="4">JCM 9371</strain>
    </source>
</reference>
<evidence type="ECO:0000256" key="1">
    <source>
        <dbReference type="SAM" id="MobiDB-lite"/>
    </source>
</evidence>
<sequence length="280" mass="29078">MPLTDEEVAMSSGARHGIGAVIGLVATPVIAVCLLFGTERMTRYFRYFFASGGDRWSAAAALLVAAVVLGLVMGTRLSPLASLIPGAVFAAVGLLWIVAPRWSLEHTTRKLPDTLDRGYQYVGPYGVFLLIGVALVVASVFPSRWQARTPTGAAPRFGGPPPAPMGPPQGAPMGTPQHLGGPPPPGQEPSWQRPPQYGQPAGQQYGAGLPGGPGQYGGQPAQFPPATPPAPPAAPPSPYSAEESKPKPSAQRGSDDDTPGEWTQMYGGDDLRGGGNRPPS</sequence>
<organism evidence="3 4">
    <name type="scientific">Actinomadura fibrosa</name>
    <dbReference type="NCBI Taxonomy" id="111802"/>
    <lineage>
        <taxon>Bacteria</taxon>
        <taxon>Bacillati</taxon>
        <taxon>Actinomycetota</taxon>
        <taxon>Actinomycetes</taxon>
        <taxon>Streptosporangiales</taxon>
        <taxon>Thermomonosporaceae</taxon>
        <taxon>Actinomadura</taxon>
    </lineage>
</organism>
<dbReference type="EMBL" id="JBHTGP010000006">
    <property type="protein sequence ID" value="MFD0685400.1"/>
    <property type="molecule type" value="Genomic_DNA"/>
</dbReference>
<evidence type="ECO:0000313" key="4">
    <source>
        <dbReference type="Proteomes" id="UP001597063"/>
    </source>
</evidence>
<feature type="compositionally biased region" description="Pro residues" evidence="1">
    <location>
        <begin position="222"/>
        <end position="238"/>
    </location>
</feature>
<proteinExistence type="predicted"/>
<name>A0ABW2XIG3_9ACTN</name>
<feature type="region of interest" description="Disordered" evidence="1">
    <location>
        <begin position="151"/>
        <end position="280"/>
    </location>
</feature>
<feature type="compositionally biased region" description="Low complexity" evidence="1">
    <location>
        <begin position="171"/>
        <end position="180"/>
    </location>
</feature>
<keyword evidence="2" id="KW-0472">Membrane</keyword>
<protein>
    <submittedName>
        <fullName evidence="3">Uncharacterized protein</fullName>
    </submittedName>
</protein>
<gene>
    <name evidence="3" type="ORF">ACFQZM_12895</name>
</gene>
<feature type="compositionally biased region" description="Low complexity" evidence="1">
    <location>
        <begin position="188"/>
        <end position="207"/>
    </location>
</feature>
<feature type="compositionally biased region" description="Pro residues" evidence="1">
    <location>
        <begin position="158"/>
        <end position="170"/>
    </location>
</feature>
<evidence type="ECO:0000313" key="3">
    <source>
        <dbReference type="EMBL" id="MFD0685400.1"/>
    </source>
</evidence>
<feature type="compositionally biased region" description="Gly residues" evidence="1">
    <location>
        <begin position="208"/>
        <end position="217"/>
    </location>
</feature>
<evidence type="ECO:0000256" key="2">
    <source>
        <dbReference type="SAM" id="Phobius"/>
    </source>
</evidence>